<keyword evidence="2" id="KW-1185">Reference proteome</keyword>
<evidence type="ECO:0000313" key="1">
    <source>
        <dbReference type="EMBL" id="KAJ8972085.1"/>
    </source>
</evidence>
<sequence length="108" mass="12037">MLNNYDMWKVSYICTLSHVAYGAGILLDLSMGKEISYHATSSEAQCDLNYIDGFPSLQQNLEDKIFSEIEYEISILSGLIDTLNKVNHETPKQIIGTGEINSGFKLGK</sequence>
<dbReference type="Proteomes" id="UP001162164">
    <property type="component" value="Unassembled WGS sequence"/>
</dbReference>
<evidence type="ECO:0000313" key="2">
    <source>
        <dbReference type="Proteomes" id="UP001162164"/>
    </source>
</evidence>
<protein>
    <submittedName>
        <fullName evidence="1">Uncharacterized protein</fullName>
    </submittedName>
</protein>
<proteinExistence type="predicted"/>
<reference evidence="1" key="1">
    <citation type="journal article" date="2023" name="Insect Mol. Biol.">
        <title>Genome sequencing provides insights into the evolution of gene families encoding plant cell wall-degrading enzymes in longhorned beetles.</title>
        <authorList>
            <person name="Shin N.R."/>
            <person name="Okamura Y."/>
            <person name="Kirsch R."/>
            <person name="Pauchet Y."/>
        </authorList>
    </citation>
    <scope>NUCLEOTIDE SEQUENCE</scope>
    <source>
        <strain evidence="1">MMC_N1</strain>
    </source>
</reference>
<name>A0ABQ9J3X9_9CUCU</name>
<accession>A0ABQ9J3X9</accession>
<comment type="caution">
    <text evidence="1">The sequence shown here is derived from an EMBL/GenBank/DDBJ whole genome shotgun (WGS) entry which is preliminary data.</text>
</comment>
<dbReference type="EMBL" id="JAPWTJ010001388">
    <property type="protein sequence ID" value="KAJ8972085.1"/>
    <property type="molecule type" value="Genomic_DNA"/>
</dbReference>
<organism evidence="1 2">
    <name type="scientific">Molorchus minor</name>
    <dbReference type="NCBI Taxonomy" id="1323400"/>
    <lineage>
        <taxon>Eukaryota</taxon>
        <taxon>Metazoa</taxon>
        <taxon>Ecdysozoa</taxon>
        <taxon>Arthropoda</taxon>
        <taxon>Hexapoda</taxon>
        <taxon>Insecta</taxon>
        <taxon>Pterygota</taxon>
        <taxon>Neoptera</taxon>
        <taxon>Endopterygota</taxon>
        <taxon>Coleoptera</taxon>
        <taxon>Polyphaga</taxon>
        <taxon>Cucujiformia</taxon>
        <taxon>Chrysomeloidea</taxon>
        <taxon>Cerambycidae</taxon>
        <taxon>Lamiinae</taxon>
        <taxon>Monochamini</taxon>
        <taxon>Molorchus</taxon>
    </lineage>
</organism>
<gene>
    <name evidence="1" type="ORF">NQ317_018329</name>
</gene>